<comment type="caution">
    <text evidence="1">The sequence shown here is derived from an EMBL/GenBank/DDBJ whole genome shotgun (WGS) entry which is preliminary data.</text>
</comment>
<dbReference type="EMBL" id="MSTI01000007">
    <property type="protein sequence ID" value="OLV20135.1"/>
    <property type="molecule type" value="Genomic_DNA"/>
</dbReference>
<dbReference type="RefSeq" id="WP_075830091.1">
    <property type="nucleotide sequence ID" value="NZ_MSTI01000007.1"/>
</dbReference>
<organism evidence="1 2">
    <name type="scientific">Deinococcus marmoris</name>
    <dbReference type="NCBI Taxonomy" id="249408"/>
    <lineage>
        <taxon>Bacteria</taxon>
        <taxon>Thermotogati</taxon>
        <taxon>Deinococcota</taxon>
        <taxon>Deinococci</taxon>
        <taxon>Deinococcales</taxon>
        <taxon>Deinococcaceae</taxon>
        <taxon>Deinococcus</taxon>
    </lineage>
</organism>
<reference evidence="1 2" key="1">
    <citation type="submission" date="2017-01" db="EMBL/GenBank/DDBJ databases">
        <title>Genome Analysis of Deinococcus marmoris KOPRI26562.</title>
        <authorList>
            <person name="Kim J.H."/>
            <person name="Oh H.-M."/>
        </authorList>
    </citation>
    <scope>NUCLEOTIDE SEQUENCE [LARGE SCALE GENOMIC DNA]</scope>
    <source>
        <strain evidence="1 2">KOPRI26562</strain>
    </source>
</reference>
<sequence>MDFNDKRAQELQIYFALMVPQCILDFQRRGITDAQAAAKELYAQEGFQDRLTYCEDMLHGPFDQDRRQSKLAYAQVIAAASLTPGGVEAWGLHFEAARGPFYSSRTPEASATVMLNFGPLFAGMGA</sequence>
<proteinExistence type="predicted"/>
<evidence type="ECO:0000313" key="1">
    <source>
        <dbReference type="EMBL" id="OLV20135.1"/>
    </source>
</evidence>
<keyword evidence="2" id="KW-1185">Reference proteome</keyword>
<dbReference type="STRING" id="249408.BOO71_0000433"/>
<accession>A0A1U7P4N0</accession>
<name>A0A1U7P4N0_9DEIO</name>
<evidence type="ECO:0000313" key="2">
    <source>
        <dbReference type="Proteomes" id="UP000186607"/>
    </source>
</evidence>
<dbReference type="AlphaFoldDB" id="A0A1U7P4N0"/>
<dbReference type="Proteomes" id="UP000186607">
    <property type="component" value="Unassembled WGS sequence"/>
</dbReference>
<gene>
    <name evidence="1" type="ORF">BOO71_0000433</name>
</gene>
<protein>
    <submittedName>
        <fullName evidence="1">Uncharacterized protein</fullName>
    </submittedName>
</protein>